<dbReference type="Pfam" id="PF00561">
    <property type="entry name" value="Abhydrolase_1"/>
    <property type="match status" value="1"/>
</dbReference>
<feature type="domain" description="AB hydrolase-1" evidence="1">
    <location>
        <begin position="29"/>
        <end position="262"/>
    </location>
</feature>
<dbReference type="AlphaFoldDB" id="A0A8J3QSP3"/>
<keyword evidence="3" id="KW-1185">Reference proteome</keyword>
<dbReference type="InterPro" id="IPR000639">
    <property type="entry name" value="Epox_hydrolase-like"/>
</dbReference>
<evidence type="ECO:0000259" key="1">
    <source>
        <dbReference type="Pfam" id="PF00561"/>
    </source>
</evidence>
<dbReference type="InterPro" id="IPR000073">
    <property type="entry name" value="AB_hydrolase_1"/>
</dbReference>
<protein>
    <submittedName>
        <fullName evidence="2">Alpha/beta hydrolase</fullName>
    </submittedName>
</protein>
<gene>
    <name evidence="2" type="ORF">Raf01_39360</name>
</gene>
<dbReference type="GO" id="GO:0016787">
    <property type="term" value="F:hydrolase activity"/>
    <property type="evidence" value="ECO:0007669"/>
    <property type="project" value="UniProtKB-KW"/>
</dbReference>
<sequence length="287" mass="30930">MREMSSTVGGTRLAYWCSSAVDRPAASRTVLLLHGLNADHDGLLTLTRLWPDTRVVSPDLPGFGRSGPLAGAHCLENYARVLDGFCAALDLRDVTVVGHSLGASIALALASAYPRRVRELVLISPVSSRNGPDTWPVRAYYGLGAALPARAARFWFLSRAAVYLSDRSMFTTADRRVRRRILESDYDTAARAEVRAIVEIYRSIRDTPMAAVAGRIPAPTVVVGGERDRLASPAALAALHRHLARSELHVVPRAGHLWSVEEPRAATRVILSALGRLAGAAVADRAG</sequence>
<dbReference type="InterPro" id="IPR050266">
    <property type="entry name" value="AB_hydrolase_sf"/>
</dbReference>
<name>A0A8J3QSP3_9ACTN</name>
<organism evidence="2 3">
    <name type="scientific">Rugosimonospora africana</name>
    <dbReference type="NCBI Taxonomy" id="556532"/>
    <lineage>
        <taxon>Bacteria</taxon>
        <taxon>Bacillati</taxon>
        <taxon>Actinomycetota</taxon>
        <taxon>Actinomycetes</taxon>
        <taxon>Micromonosporales</taxon>
        <taxon>Micromonosporaceae</taxon>
        <taxon>Rugosimonospora</taxon>
    </lineage>
</organism>
<reference evidence="2" key="1">
    <citation type="submission" date="2021-01" db="EMBL/GenBank/DDBJ databases">
        <title>Whole genome shotgun sequence of Rugosimonospora africana NBRC 104875.</title>
        <authorList>
            <person name="Komaki H."/>
            <person name="Tamura T."/>
        </authorList>
    </citation>
    <scope>NUCLEOTIDE SEQUENCE</scope>
    <source>
        <strain evidence="2">NBRC 104875</strain>
    </source>
</reference>
<keyword evidence="2" id="KW-0378">Hydrolase</keyword>
<dbReference type="PRINTS" id="PR00111">
    <property type="entry name" value="ABHYDROLASE"/>
</dbReference>
<dbReference type="PRINTS" id="PR00412">
    <property type="entry name" value="EPOXHYDRLASE"/>
</dbReference>
<dbReference type="InterPro" id="IPR029058">
    <property type="entry name" value="AB_hydrolase_fold"/>
</dbReference>
<dbReference type="SUPFAM" id="SSF53474">
    <property type="entry name" value="alpha/beta-Hydrolases"/>
    <property type="match status" value="1"/>
</dbReference>
<evidence type="ECO:0000313" key="2">
    <source>
        <dbReference type="EMBL" id="GIH15764.1"/>
    </source>
</evidence>
<dbReference type="EMBL" id="BONZ01000038">
    <property type="protein sequence ID" value="GIH15764.1"/>
    <property type="molecule type" value="Genomic_DNA"/>
</dbReference>
<evidence type="ECO:0000313" key="3">
    <source>
        <dbReference type="Proteomes" id="UP000642748"/>
    </source>
</evidence>
<accession>A0A8J3QSP3</accession>
<dbReference type="PANTHER" id="PTHR43798">
    <property type="entry name" value="MONOACYLGLYCEROL LIPASE"/>
    <property type="match status" value="1"/>
</dbReference>
<dbReference type="PANTHER" id="PTHR43798:SF33">
    <property type="entry name" value="HYDROLASE, PUTATIVE (AFU_ORTHOLOGUE AFUA_2G14860)-RELATED"/>
    <property type="match status" value="1"/>
</dbReference>
<dbReference type="GO" id="GO:0016020">
    <property type="term" value="C:membrane"/>
    <property type="evidence" value="ECO:0007669"/>
    <property type="project" value="TreeGrafter"/>
</dbReference>
<proteinExistence type="predicted"/>
<comment type="caution">
    <text evidence="2">The sequence shown here is derived from an EMBL/GenBank/DDBJ whole genome shotgun (WGS) entry which is preliminary data.</text>
</comment>
<dbReference type="Gene3D" id="3.40.50.1820">
    <property type="entry name" value="alpha/beta hydrolase"/>
    <property type="match status" value="1"/>
</dbReference>
<dbReference type="Proteomes" id="UP000642748">
    <property type="component" value="Unassembled WGS sequence"/>
</dbReference>